<keyword evidence="3" id="KW-1133">Transmembrane helix</keyword>
<feature type="signal peptide" evidence="4">
    <location>
        <begin position="1"/>
        <end position="19"/>
    </location>
</feature>
<comment type="caution">
    <text evidence="5">The sequence shown here is derived from an EMBL/GenBank/DDBJ whole genome shotgun (WGS) entry which is preliminary data.</text>
</comment>
<dbReference type="Pfam" id="PF24681">
    <property type="entry name" value="Kelch_KLHDC2_KLHL20_DRC7"/>
    <property type="match status" value="1"/>
</dbReference>
<dbReference type="InterPro" id="IPR011043">
    <property type="entry name" value="Gal_Oxase/kelch_b-propeller"/>
</dbReference>
<keyword evidence="3" id="KW-0812">Transmembrane</keyword>
<dbReference type="AlphaFoldDB" id="A0AAN8JN52"/>
<dbReference type="Proteomes" id="UP001347796">
    <property type="component" value="Unassembled WGS sequence"/>
</dbReference>
<feature type="transmembrane region" description="Helical" evidence="3">
    <location>
        <begin position="463"/>
        <end position="484"/>
    </location>
</feature>
<protein>
    <submittedName>
        <fullName evidence="5">Uncharacterized protein</fullName>
    </submittedName>
</protein>
<dbReference type="PANTHER" id="PTHR46093:SF18">
    <property type="entry name" value="FIBRONECTIN TYPE-III DOMAIN-CONTAINING PROTEIN"/>
    <property type="match status" value="1"/>
</dbReference>
<organism evidence="5 6">
    <name type="scientific">Patella caerulea</name>
    <name type="common">Rayed Mediterranean limpet</name>
    <dbReference type="NCBI Taxonomy" id="87958"/>
    <lineage>
        <taxon>Eukaryota</taxon>
        <taxon>Metazoa</taxon>
        <taxon>Spiralia</taxon>
        <taxon>Lophotrochozoa</taxon>
        <taxon>Mollusca</taxon>
        <taxon>Gastropoda</taxon>
        <taxon>Patellogastropoda</taxon>
        <taxon>Patelloidea</taxon>
        <taxon>Patellidae</taxon>
        <taxon>Patella</taxon>
    </lineage>
</organism>
<dbReference type="InterPro" id="IPR015915">
    <property type="entry name" value="Kelch-typ_b-propeller"/>
</dbReference>
<name>A0AAN8JN52_PATCE</name>
<sequence length="508" mass="56900">MFTRAVSIYVLTVISTVTSQELTWLNGEDTADQSSTVWSPGGRSGSLSWKDANGYVWLFGGKGFSDLDNGNPILLNDLWRYHIFTNTWSLVHPGSVSRMGSSSHSKSPSPRYLGAGCGVTNLTFIVYGGLGENDEALDDTWVYYIKRRTWLLLEGSVDVDTTDSDNNHSNITSINTSSNSTSVLNSSYTDPPESFNVYISPGFRGNMAYWCLYDSMLVFSGRDNNKTLLSDIWKMSFRNLQWEEIVVKNSTVAPRTGATTWVDRKHDLYMFGGNIVLNSKQIHSTVGYMSDLWMFNQTQQTWHLLSGSAKPQIPGQYGRLYGVEYGNKPGSRQGASPFLDSSNNLWLFGGDGLDTEVDKVYGQSKLLSDFWRFNTEHVQWSWMGGSKIGEAEVKFSSKGEISSEALIGGRCDATVWRYSRNKFYIFGGLGHDSHKQDGYLNDLWLVDVEHLVNQSVRVKIGTVIIFIVMAISLVMILAVISLYARDKNTTFSRLNSNIKYSHLATNDD</sequence>
<evidence type="ECO:0000256" key="3">
    <source>
        <dbReference type="SAM" id="Phobius"/>
    </source>
</evidence>
<feature type="chain" id="PRO_5043009626" evidence="4">
    <location>
        <begin position="20"/>
        <end position="508"/>
    </location>
</feature>
<dbReference type="Gene3D" id="2.120.10.80">
    <property type="entry name" value="Kelch-type beta propeller"/>
    <property type="match status" value="3"/>
</dbReference>
<keyword evidence="4" id="KW-0732">Signal</keyword>
<evidence type="ECO:0000256" key="1">
    <source>
        <dbReference type="ARBA" id="ARBA00022441"/>
    </source>
</evidence>
<accession>A0AAN8JN52</accession>
<dbReference type="SUPFAM" id="SSF50965">
    <property type="entry name" value="Galactose oxidase, central domain"/>
    <property type="match status" value="1"/>
</dbReference>
<evidence type="ECO:0000256" key="4">
    <source>
        <dbReference type="SAM" id="SignalP"/>
    </source>
</evidence>
<keyword evidence="3" id="KW-0472">Membrane</keyword>
<proteinExistence type="predicted"/>
<evidence type="ECO:0000313" key="6">
    <source>
        <dbReference type="Proteomes" id="UP001347796"/>
    </source>
</evidence>
<evidence type="ECO:0000256" key="2">
    <source>
        <dbReference type="ARBA" id="ARBA00022737"/>
    </source>
</evidence>
<keyword evidence="6" id="KW-1185">Reference proteome</keyword>
<keyword evidence="2" id="KW-0677">Repeat</keyword>
<dbReference type="EMBL" id="JAZGQO010000007">
    <property type="protein sequence ID" value="KAK6181127.1"/>
    <property type="molecule type" value="Genomic_DNA"/>
</dbReference>
<evidence type="ECO:0000313" key="5">
    <source>
        <dbReference type="EMBL" id="KAK6181127.1"/>
    </source>
</evidence>
<gene>
    <name evidence="5" type="ORF">SNE40_009056</name>
</gene>
<keyword evidence="1" id="KW-0880">Kelch repeat</keyword>
<reference evidence="5 6" key="1">
    <citation type="submission" date="2024-01" db="EMBL/GenBank/DDBJ databases">
        <title>The genome of the rayed Mediterranean limpet Patella caerulea (Linnaeus, 1758).</title>
        <authorList>
            <person name="Anh-Thu Weber A."/>
            <person name="Halstead-Nussloch G."/>
        </authorList>
    </citation>
    <scope>NUCLEOTIDE SEQUENCE [LARGE SCALE GENOMIC DNA]</scope>
    <source>
        <strain evidence="5">AATW-2023a</strain>
        <tissue evidence="5">Whole specimen</tissue>
    </source>
</reference>
<dbReference type="PANTHER" id="PTHR46093">
    <property type="entry name" value="ACYL-COA-BINDING DOMAIN-CONTAINING PROTEIN 5"/>
    <property type="match status" value="1"/>
</dbReference>